<dbReference type="InterPro" id="IPR029058">
    <property type="entry name" value="AB_hydrolase_fold"/>
</dbReference>
<dbReference type="InterPro" id="IPR050955">
    <property type="entry name" value="Plant_Biomass_Hydrol_Est"/>
</dbReference>
<evidence type="ECO:0000256" key="1">
    <source>
        <dbReference type="ARBA" id="ARBA00022729"/>
    </source>
</evidence>
<feature type="chain" id="PRO_5046125118" evidence="3">
    <location>
        <begin position="25"/>
        <end position="334"/>
    </location>
</feature>
<dbReference type="Gene3D" id="3.40.50.1820">
    <property type="entry name" value="alpha/beta hydrolase"/>
    <property type="match status" value="1"/>
</dbReference>
<evidence type="ECO:0000256" key="3">
    <source>
        <dbReference type="SAM" id="SignalP"/>
    </source>
</evidence>
<reference evidence="5" key="1">
    <citation type="journal article" date="2019" name="Int. J. Syst. Evol. Microbiol.">
        <title>The Global Catalogue of Microorganisms (GCM) 10K type strain sequencing project: providing services to taxonomists for standard genome sequencing and annotation.</title>
        <authorList>
            <consortium name="The Broad Institute Genomics Platform"/>
            <consortium name="The Broad Institute Genome Sequencing Center for Infectious Disease"/>
            <person name="Wu L."/>
            <person name="Ma J."/>
        </authorList>
    </citation>
    <scope>NUCLEOTIDE SEQUENCE [LARGE SCALE GENOMIC DNA]</scope>
    <source>
        <strain evidence="5">CCM 8927</strain>
    </source>
</reference>
<gene>
    <name evidence="4" type="ORF">ACFQAV_10040</name>
</gene>
<keyword evidence="5" id="KW-1185">Reference proteome</keyword>
<organism evidence="4 5">
    <name type="scientific">Companilactobacillus huachuanensis</name>
    <dbReference type="NCBI Taxonomy" id="2559914"/>
    <lineage>
        <taxon>Bacteria</taxon>
        <taxon>Bacillati</taxon>
        <taxon>Bacillota</taxon>
        <taxon>Bacilli</taxon>
        <taxon>Lactobacillales</taxon>
        <taxon>Lactobacillaceae</taxon>
        <taxon>Companilactobacillus</taxon>
    </lineage>
</organism>
<proteinExistence type="predicted"/>
<dbReference type="PANTHER" id="PTHR43037">
    <property type="entry name" value="UNNAMED PRODUCT-RELATED"/>
    <property type="match status" value="1"/>
</dbReference>
<evidence type="ECO:0000256" key="2">
    <source>
        <dbReference type="SAM" id="MobiDB-lite"/>
    </source>
</evidence>
<dbReference type="GO" id="GO:0016787">
    <property type="term" value="F:hydrolase activity"/>
    <property type="evidence" value="ECO:0007669"/>
    <property type="project" value="UniProtKB-KW"/>
</dbReference>
<dbReference type="PANTHER" id="PTHR43037:SF1">
    <property type="entry name" value="BLL1128 PROTEIN"/>
    <property type="match status" value="1"/>
</dbReference>
<feature type="compositionally biased region" description="Low complexity" evidence="2">
    <location>
        <begin position="25"/>
        <end position="51"/>
    </location>
</feature>
<dbReference type="PROSITE" id="PS51257">
    <property type="entry name" value="PROKAR_LIPOPROTEIN"/>
    <property type="match status" value="1"/>
</dbReference>
<dbReference type="SUPFAM" id="SSF53474">
    <property type="entry name" value="alpha/beta-Hydrolases"/>
    <property type="match status" value="1"/>
</dbReference>
<dbReference type="EMBL" id="JBHSSF010000024">
    <property type="protein sequence ID" value="MFC6177183.1"/>
    <property type="molecule type" value="Genomic_DNA"/>
</dbReference>
<name>A0ABW1RPK7_9LACO</name>
<dbReference type="Proteomes" id="UP001596288">
    <property type="component" value="Unassembled WGS sequence"/>
</dbReference>
<feature type="region of interest" description="Disordered" evidence="2">
    <location>
        <begin position="25"/>
        <end position="60"/>
    </location>
</feature>
<dbReference type="InterPro" id="IPR000801">
    <property type="entry name" value="Esterase-like"/>
</dbReference>
<keyword evidence="4" id="KW-0378">Hydrolase</keyword>
<feature type="signal peptide" evidence="3">
    <location>
        <begin position="1"/>
        <end position="24"/>
    </location>
</feature>
<sequence>MKSKKSLFIIPILLLLVLVGTACSSSSSSSNSSSSSKKTTSSKSFKKTNTNDAKTDPSLSSVTSSVESEFKQLSYTDKKTGVTLRYALYVPKNYDKKTAYPLLTFIPDDSVTGQSTATGITQGYGGSIWATASEQKKHASFVLIPVFETSTVSGGMGQFGSTVVKKNVNTYLDLLKSLQKKYNINSKRLYGTGQSMGGMTMFYLNSTHPNLFAATLYVSSQWEVSQLSALKNQKFFYIAAGGDENASTGQSNVKSMLKKDNKKYSEVTLDATDSAAKKNTAANKLINSKTNANFITWKAGTVLENSNKGQEHMASFDYGYTVPAVRDWLFNQSK</sequence>
<accession>A0ABW1RPK7</accession>
<dbReference type="RefSeq" id="WP_137612202.1">
    <property type="nucleotide sequence ID" value="NZ_BJDF01000020.1"/>
</dbReference>
<dbReference type="Pfam" id="PF00756">
    <property type="entry name" value="Esterase"/>
    <property type="match status" value="1"/>
</dbReference>
<comment type="caution">
    <text evidence="4">The sequence shown here is derived from an EMBL/GenBank/DDBJ whole genome shotgun (WGS) entry which is preliminary data.</text>
</comment>
<protein>
    <submittedName>
        <fullName evidence="4">Alpha/beta hydrolase-fold protein</fullName>
    </submittedName>
</protein>
<evidence type="ECO:0000313" key="4">
    <source>
        <dbReference type="EMBL" id="MFC6177183.1"/>
    </source>
</evidence>
<evidence type="ECO:0000313" key="5">
    <source>
        <dbReference type="Proteomes" id="UP001596288"/>
    </source>
</evidence>
<keyword evidence="1 3" id="KW-0732">Signal</keyword>